<name>A0A0C3C3G2_HEBCY</name>
<organism evidence="1 2">
    <name type="scientific">Hebeloma cylindrosporum</name>
    <dbReference type="NCBI Taxonomy" id="76867"/>
    <lineage>
        <taxon>Eukaryota</taxon>
        <taxon>Fungi</taxon>
        <taxon>Dikarya</taxon>
        <taxon>Basidiomycota</taxon>
        <taxon>Agaricomycotina</taxon>
        <taxon>Agaricomycetes</taxon>
        <taxon>Agaricomycetidae</taxon>
        <taxon>Agaricales</taxon>
        <taxon>Agaricineae</taxon>
        <taxon>Hymenogastraceae</taxon>
        <taxon>Hebeloma</taxon>
    </lineage>
</organism>
<accession>A0A0C3C3G2</accession>
<sequence>MELQPASGGSPTVTFQEFPVEIINIIFVYTLPNDALDHEQPNIRISPMLLCYVCSQWRSIALRLPALWAHLYYSVPAPQSKEQESGSIQTSAHEFLEWWSCNLGPNYPFRFRLYTMEAKRQYVQDRIYINLFNLAWHLEIENRIAWLIIQDIRRGESSMLTFANLESLRIRNKAKHYFHVSRIFPLRPEHPICKLRLNGFILEPEDVFQRPPILWSSLTHLTFDSVYLSTDTWFDLIHACVNLQFCSFDFRIAFEEDPSLVNPQQFTHLQLRELVIKLPYDSRNIAHHLLKNTSFPSLTAFRVSARLTTEDIQCILKSIPSFLNLYWIAGNSIWFRAYGDDEHFLKLHTRTAPHHPDRHPDKFLCLYKEAHDRIFRQSPRFVKLVASGRSDTAFP</sequence>
<dbReference type="EMBL" id="KN831775">
    <property type="protein sequence ID" value="KIM43460.1"/>
    <property type="molecule type" value="Genomic_DNA"/>
</dbReference>
<gene>
    <name evidence="1" type="ORF">M413DRAFT_443392</name>
</gene>
<protein>
    <recommendedName>
        <fullName evidence="3">F-box domain-containing protein</fullName>
    </recommendedName>
</protein>
<proteinExistence type="predicted"/>
<evidence type="ECO:0000313" key="1">
    <source>
        <dbReference type="EMBL" id="KIM43460.1"/>
    </source>
</evidence>
<evidence type="ECO:0000313" key="2">
    <source>
        <dbReference type="Proteomes" id="UP000053424"/>
    </source>
</evidence>
<dbReference type="HOGENOM" id="CLU_698410_0_0_1"/>
<dbReference type="OrthoDB" id="2269034at2759"/>
<keyword evidence="2" id="KW-1185">Reference proteome</keyword>
<dbReference type="AlphaFoldDB" id="A0A0C3C3G2"/>
<evidence type="ECO:0008006" key="3">
    <source>
        <dbReference type="Google" id="ProtNLM"/>
    </source>
</evidence>
<reference evidence="2" key="2">
    <citation type="submission" date="2015-01" db="EMBL/GenBank/DDBJ databases">
        <title>Evolutionary Origins and Diversification of the Mycorrhizal Mutualists.</title>
        <authorList>
            <consortium name="DOE Joint Genome Institute"/>
            <consortium name="Mycorrhizal Genomics Consortium"/>
            <person name="Kohler A."/>
            <person name="Kuo A."/>
            <person name="Nagy L.G."/>
            <person name="Floudas D."/>
            <person name="Copeland A."/>
            <person name="Barry K.W."/>
            <person name="Cichocki N."/>
            <person name="Veneault-Fourrey C."/>
            <person name="LaButti K."/>
            <person name="Lindquist E.A."/>
            <person name="Lipzen A."/>
            <person name="Lundell T."/>
            <person name="Morin E."/>
            <person name="Murat C."/>
            <person name="Riley R."/>
            <person name="Ohm R."/>
            <person name="Sun H."/>
            <person name="Tunlid A."/>
            <person name="Henrissat B."/>
            <person name="Grigoriev I.V."/>
            <person name="Hibbett D.S."/>
            <person name="Martin F."/>
        </authorList>
    </citation>
    <scope>NUCLEOTIDE SEQUENCE [LARGE SCALE GENOMIC DNA]</scope>
    <source>
        <strain evidence="2">h7</strain>
    </source>
</reference>
<dbReference type="Proteomes" id="UP000053424">
    <property type="component" value="Unassembled WGS sequence"/>
</dbReference>
<reference evidence="1 2" key="1">
    <citation type="submission" date="2014-04" db="EMBL/GenBank/DDBJ databases">
        <authorList>
            <consortium name="DOE Joint Genome Institute"/>
            <person name="Kuo A."/>
            <person name="Gay G."/>
            <person name="Dore J."/>
            <person name="Kohler A."/>
            <person name="Nagy L.G."/>
            <person name="Floudas D."/>
            <person name="Copeland A."/>
            <person name="Barry K.W."/>
            <person name="Cichocki N."/>
            <person name="Veneault-Fourrey C."/>
            <person name="LaButti K."/>
            <person name="Lindquist E.A."/>
            <person name="Lipzen A."/>
            <person name="Lundell T."/>
            <person name="Morin E."/>
            <person name="Murat C."/>
            <person name="Sun H."/>
            <person name="Tunlid A."/>
            <person name="Henrissat B."/>
            <person name="Grigoriev I.V."/>
            <person name="Hibbett D.S."/>
            <person name="Martin F."/>
            <person name="Nordberg H.P."/>
            <person name="Cantor M.N."/>
            <person name="Hua S.X."/>
        </authorList>
    </citation>
    <scope>NUCLEOTIDE SEQUENCE [LARGE SCALE GENOMIC DNA]</scope>
    <source>
        <strain evidence="2">h7</strain>
    </source>
</reference>